<keyword evidence="5 6" id="KW-0539">Nucleus</keyword>
<evidence type="ECO:0000256" key="5">
    <source>
        <dbReference type="ARBA" id="ARBA00023242"/>
    </source>
</evidence>
<feature type="DNA-binding region" description="H-T-H motif" evidence="6">
    <location>
        <begin position="632"/>
        <end position="652"/>
    </location>
</feature>
<dbReference type="PROSITE" id="PS50960">
    <property type="entry name" value="HTH_PSQ"/>
    <property type="match status" value="2"/>
</dbReference>
<dbReference type="PANTHER" id="PTHR21545:SF13">
    <property type="entry name" value="ECDYSONE-INDUCED PROTEIN 93F, ISOFORM C"/>
    <property type="match status" value="1"/>
</dbReference>
<dbReference type="Gene3D" id="1.10.10.60">
    <property type="entry name" value="Homeodomain-like"/>
    <property type="match status" value="2"/>
</dbReference>
<keyword evidence="10" id="KW-1185">Reference proteome</keyword>
<name>A0A182QB57_9DIPT</name>
<evidence type="ECO:0000313" key="10">
    <source>
        <dbReference type="Proteomes" id="UP000075886"/>
    </source>
</evidence>
<feature type="compositionally biased region" description="Low complexity" evidence="7">
    <location>
        <begin position="931"/>
        <end position="944"/>
    </location>
</feature>
<dbReference type="InterPro" id="IPR007889">
    <property type="entry name" value="HTH_Psq"/>
</dbReference>
<evidence type="ECO:0000256" key="6">
    <source>
        <dbReference type="PROSITE-ProRule" id="PRU00320"/>
    </source>
</evidence>
<feature type="compositionally biased region" description="Low complexity" evidence="7">
    <location>
        <begin position="1053"/>
        <end position="1066"/>
    </location>
</feature>
<feature type="compositionally biased region" description="Low complexity" evidence="7">
    <location>
        <begin position="162"/>
        <end position="177"/>
    </location>
</feature>
<dbReference type="InterPro" id="IPR009057">
    <property type="entry name" value="Homeodomain-like_sf"/>
</dbReference>
<evidence type="ECO:0000256" key="1">
    <source>
        <dbReference type="ARBA" id="ARBA00004123"/>
    </source>
</evidence>
<evidence type="ECO:0000256" key="3">
    <source>
        <dbReference type="ARBA" id="ARBA00023125"/>
    </source>
</evidence>
<proteinExistence type="predicted"/>
<dbReference type="AlphaFoldDB" id="A0A182QB57"/>
<feature type="region of interest" description="Disordered" evidence="7">
    <location>
        <begin position="155"/>
        <end position="177"/>
    </location>
</feature>
<organism evidence="9 10">
    <name type="scientific">Anopheles farauti</name>
    <dbReference type="NCBI Taxonomy" id="69004"/>
    <lineage>
        <taxon>Eukaryota</taxon>
        <taxon>Metazoa</taxon>
        <taxon>Ecdysozoa</taxon>
        <taxon>Arthropoda</taxon>
        <taxon>Hexapoda</taxon>
        <taxon>Insecta</taxon>
        <taxon>Pterygota</taxon>
        <taxon>Neoptera</taxon>
        <taxon>Endopterygota</taxon>
        <taxon>Diptera</taxon>
        <taxon>Nematocera</taxon>
        <taxon>Culicoidea</taxon>
        <taxon>Culicidae</taxon>
        <taxon>Anophelinae</taxon>
        <taxon>Anopheles</taxon>
    </lineage>
</organism>
<feature type="compositionally biased region" description="Basic residues" evidence="7">
    <location>
        <begin position="945"/>
        <end position="963"/>
    </location>
</feature>
<accession>A0A182QB57</accession>
<comment type="subcellular location">
    <subcellularLocation>
        <location evidence="1 6">Nucleus</location>
    </subcellularLocation>
</comment>
<dbReference type="STRING" id="69004.A0A182QB57"/>
<evidence type="ECO:0000256" key="2">
    <source>
        <dbReference type="ARBA" id="ARBA00023015"/>
    </source>
</evidence>
<feature type="compositionally biased region" description="Polar residues" evidence="7">
    <location>
        <begin position="328"/>
        <end position="342"/>
    </location>
</feature>
<feature type="compositionally biased region" description="Low complexity" evidence="7">
    <location>
        <begin position="412"/>
        <end position="422"/>
    </location>
</feature>
<dbReference type="GO" id="GO:0003677">
    <property type="term" value="F:DNA binding"/>
    <property type="evidence" value="ECO:0007669"/>
    <property type="project" value="UniProtKB-UniRule"/>
</dbReference>
<sequence>MSPIGGRKTYTEDGLQNALQDILSGRLGTRRAAVQYGIPRSTLRNKVYKMALGGKRGVAALLDDDDDKDSQDGDLKDAELLDKLPQHVLADMLMKMYNVAGGAGGAGGIGTPRSHEPALTPTPPATATPPAQRATPEPASLDIAGMSLKTHPLPVRAPPVPSATATPPATTQPPQSSPLVAAAAASPLLDPSLVMQVQRILQVTASTQAQTSTETQQALAELHELLRKISDQQQLLADQIKKASATGGVQPTASPSLPGPVALGNSSSSTSALDATLARSPSLSAALNANGPPSQAAALDSCYLPFLQQLQQQQQQQQQQLGKLRTMSAGTPDTPASMSSIELNDAGSDDPHVILKIPSYGRGPGASPGVGVPVSSKNGDLERTHLHHNLTPSPPTAAAAAVLSSFGATVPPRAAHPSAASPGQALPTVPSAPASSQVSLASSLSSSSPLSSLSVASSVVQQNDRVSQPNHLSVISPPLLNLRGAGALKAETAISPPASAPSAKSSVCLSDVIARSISKNFLQHQQQQQQQQQHSDSLLKQQMDQMKRPCISVIKTLGDISHFGSAAAAAAAGLAPVGSAAQLAAAAAAAAAANNTGTGGKGTRPKRGKYRNYDRDSLVEAVKAVQRGEMSVHRAGSYYGVPHSTLEYKVKERHLMRPRKREPKPQPGLDDHHRLGGGSSGKGDSLRGLDKTKGGLGGGTGSKGPSGKNHHHLMQQQAQQQQAQQQAQQQQHQAQQFANSPNGGKMPMFDTSAMAAQLPYGPAGFLWPHASGFAGMPGMDFARGGQPTTADGLFPSPTLMHRFQQDPTGQSPMSPGDARHHGQTGKLAGGASGQGSSAAAALPKGSIVREMAEQLYDGSGTNGSSFLDDIIRQSLDKKSGDLAAGHSALFDHLLKSSLRPDADALSKSATKRAAPSPPSFHPDSIKRERASPGASSTSSTGSSSNHHHHPHTHPHHQHHHRMGHLGSSEQHHGQLLAQNVENLMKLHENLSSMSVAHLQRTAMEELNGTQGSGGGSVGSVRRGSLLGETRTVDLHGSSDGETDAGSNHHSQRHSLQQQQQQQQQQQHHPHHRGLTDDSS</sequence>
<feature type="compositionally biased region" description="Low complexity" evidence="7">
    <location>
        <begin position="128"/>
        <end position="137"/>
    </location>
</feature>
<dbReference type="SUPFAM" id="SSF46689">
    <property type="entry name" value="Homeodomain-like"/>
    <property type="match status" value="2"/>
</dbReference>
<keyword evidence="4" id="KW-0804">Transcription</keyword>
<dbReference type="GO" id="GO:0006357">
    <property type="term" value="P:regulation of transcription by RNA polymerase II"/>
    <property type="evidence" value="ECO:0007669"/>
    <property type="project" value="TreeGrafter"/>
</dbReference>
<dbReference type="EMBL" id="AXCN02001609">
    <property type="status" value="NOT_ANNOTATED_CDS"/>
    <property type="molecule type" value="Genomic_DNA"/>
</dbReference>
<evidence type="ECO:0000256" key="7">
    <source>
        <dbReference type="SAM" id="MobiDB-lite"/>
    </source>
</evidence>
<feature type="region of interest" description="Disordered" evidence="7">
    <location>
        <begin position="412"/>
        <end position="433"/>
    </location>
</feature>
<feature type="region of interest" description="Disordered" evidence="7">
    <location>
        <begin position="1031"/>
        <end position="1079"/>
    </location>
</feature>
<protein>
    <recommendedName>
        <fullName evidence="8">HTH psq-type domain-containing protein</fullName>
    </recommendedName>
</protein>
<feature type="region of interest" description="Disordered" evidence="7">
    <location>
        <begin position="904"/>
        <end position="970"/>
    </location>
</feature>
<keyword evidence="3 6" id="KW-0238">DNA-binding</keyword>
<evidence type="ECO:0000259" key="8">
    <source>
        <dbReference type="PROSITE" id="PS50960"/>
    </source>
</evidence>
<evidence type="ECO:0000313" key="9">
    <source>
        <dbReference type="EnsemblMetazoa" id="AFAF006670-PA"/>
    </source>
</evidence>
<feature type="DNA-binding region" description="H-T-H motif" evidence="6">
    <location>
        <begin position="29"/>
        <end position="49"/>
    </location>
</feature>
<feature type="domain" description="HTH psq-type" evidence="8">
    <location>
        <begin position="1"/>
        <end position="53"/>
    </location>
</feature>
<dbReference type="Pfam" id="PF05225">
    <property type="entry name" value="HTH_psq"/>
    <property type="match status" value="2"/>
</dbReference>
<feature type="domain" description="HTH psq-type" evidence="8">
    <location>
        <begin position="604"/>
        <end position="656"/>
    </location>
</feature>
<feature type="compositionally biased region" description="Basic and acidic residues" evidence="7">
    <location>
        <begin position="684"/>
        <end position="693"/>
    </location>
</feature>
<reference evidence="9" key="2">
    <citation type="submission" date="2020-05" db="UniProtKB">
        <authorList>
            <consortium name="EnsemblMetazoa"/>
        </authorList>
    </citation>
    <scope>IDENTIFICATION</scope>
    <source>
        <strain evidence="9">FAR1</strain>
    </source>
</reference>
<feature type="region of interest" description="Disordered" evidence="7">
    <location>
        <begin position="592"/>
        <end position="614"/>
    </location>
</feature>
<dbReference type="GO" id="GO:0005634">
    <property type="term" value="C:nucleus"/>
    <property type="evidence" value="ECO:0007669"/>
    <property type="project" value="UniProtKB-SubCell"/>
</dbReference>
<dbReference type="VEuPathDB" id="VectorBase:AFAF006670"/>
<feature type="region of interest" description="Disordered" evidence="7">
    <location>
        <begin position="107"/>
        <end position="137"/>
    </location>
</feature>
<feature type="compositionally biased region" description="Low complexity" evidence="7">
    <location>
        <begin position="715"/>
        <end position="736"/>
    </location>
</feature>
<dbReference type="Proteomes" id="UP000075886">
    <property type="component" value="Unassembled WGS sequence"/>
</dbReference>
<evidence type="ECO:0000256" key="4">
    <source>
        <dbReference type="ARBA" id="ARBA00023163"/>
    </source>
</evidence>
<feature type="region of interest" description="Disordered" evidence="7">
    <location>
        <begin position="803"/>
        <end position="838"/>
    </location>
</feature>
<dbReference type="PANTHER" id="PTHR21545">
    <property type="entry name" value="TRANSCRIPTION FACTOR MLR1/2"/>
    <property type="match status" value="1"/>
</dbReference>
<reference evidence="10" key="1">
    <citation type="submission" date="2014-01" db="EMBL/GenBank/DDBJ databases">
        <title>The Genome Sequence of Anopheles farauti FAR1 (V2).</title>
        <authorList>
            <consortium name="The Broad Institute Genomics Platform"/>
            <person name="Neafsey D.E."/>
            <person name="Besansky N."/>
            <person name="Howell P."/>
            <person name="Walton C."/>
            <person name="Young S.K."/>
            <person name="Zeng Q."/>
            <person name="Gargeya S."/>
            <person name="Fitzgerald M."/>
            <person name="Haas B."/>
            <person name="Abouelleil A."/>
            <person name="Allen A.W."/>
            <person name="Alvarado L."/>
            <person name="Arachchi H.M."/>
            <person name="Berlin A.M."/>
            <person name="Chapman S.B."/>
            <person name="Gainer-Dewar J."/>
            <person name="Goldberg J."/>
            <person name="Griggs A."/>
            <person name="Gujja S."/>
            <person name="Hansen M."/>
            <person name="Howarth C."/>
            <person name="Imamovic A."/>
            <person name="Ireland A."/>
            <person name="Larimer J."/>
            <person name="McCowan C."/>
            <person name="Murphy C."/>
            <person name="Pearson M."/>
            <person name="Poon T.W."/>
            <person name="Priest M."/>
            <person name="Roberts A."/>
            <person name="Saif S."/>
            <person name="Shea T."/>
            <person name="Sisk P."/>
            <person name="Sykes S."/>
            <person name="Wortman J."/>
            <person name="Nusbaum C."/>
            <person name="Birren B."/>
        </authorList>
    </citation>
    <scope>NUCLEOTIDE SEQUENCE [LARGE SCALE GENOMIC DNA]</scope>
    <source>
        <strain evidence="10">FAR1</strain>
    </source>
</reference>
<feature type="region of interest" description="Disordered" evidence="7">
    <location>
        <begin position="317"/>
        <end position="348"/>
    </location>
</feature>
<feature type="compositionally biased region" description="Gly residues" evidence="7">
    <location>
        <begin position="694"/>
        <end position="704"/>
    </location>
</feature>
<dbReference type="EnsemblMetazoa" id="AFAF006670-RA">
    <property type="protein sequence ID" value="AFAF006670-PA"/>
    <property type="gene ID" value="AFAF006670"/>
</dbReference>
<feature type="region of interest" description="Disordered" evidence="7">
    <location>
        <begin position="649"/>
        <end position="749"/>
    </location>
</feature>
<feature type="region of interest" description="Disordered" evidence="7">
    <location>
        <begin position="245"/>
        <end position="268"/>
    </location>
</feature>
<keyword evidence="2" id="KW-0805">Transcription regulation</keyword>